<evidence type="ECO:0000313" key="6">
    <source>
        <dbReference type="EMBL" id="KPL79261.1"/>
    </source>
</evidence>
<dbReference type="SMART" id="SM00382">
    <property type="entry name" value="AAA"/>
    <property type="match status" value="1"/>
</dbReference>
<dbReference type="STRING" id="360411.AC812_00080"/>
<dbReference type="FunFam" id="3.40.50.300:FF:000134">
    <property type="entry name" value="Iron-enterobactin ABC transporter ATP-binding protein"/>
    <property type="match status" value="1"/>
</dbReference>
<dbReference type="PROSITE" id="PS00211">
    <property type="entry name" value="ABC_TRANSPORTER_1"/>
    <property type="match status" value="1"/>
</dbReference>
<evidence type="ECO:0000259" key="5">
    <source>
        <dbReference type="PROSITE" id="PS50893"/>
    </source>
</evidence>
<keyword evidence="4" id="KW-1278">Translocase</keyword>
<sequence>MLEVSHLTVGYGSKPVLKDVSFRLADGEILAVIGPNGAGKSTLVRALSGILPPQCGSIRYNGRDLCSLSVQERARMIAVVPQARNLPAGFTAWQVVSLGRTPYLNWFGQLSPADEELVREAMRRTDTAHLAERLVGELSGGELQRLLLARALVQATPVMLLDEPTTHLDLQYQIGLLNRVVEVVRQPISGNGNGKPHSPAALVVLHDLNLVARYADRVLLMVDGCVRSCGTVSDVLRPAMLSEAFGVPLEVMRSPNGKYPLVVPLMA</sequence>
<dbReference type="SUPFAM" id="SSF52540">
    <property type="entry name" value="P-loop containing nucleoside triphosphate hydrolases"/>
    <property type="match status" value="1"/>
</dbReference>
<reference evidence="6 7" key="1">
    <citation type="submission" date="2015-07" db="EMBL/GenBank/DDBJ databases">
        <title>Draft genome of Bellilinea caldifistulae DSM 17877.</title>
        <authorList>
            <person name="Hemp J."/>
            <person name="Ward L.M."/>
            <person name="Pace L.A."/>
            <person name="Fischer W.W."/>
        </authorList>
    </citation>
    <scope>NUCLEOTIDE SEQUENCE [LARGE SCALE GENOMIC DNA]</scope>
    <source>
        <strain evidence="6 7">GOMI-1</strain>
    </source>
</reference>
<name>A0A0P6Y2X6_9CHLR</name>
<dbReference type="PROSITE" id="PS50893">
    <property type="entry name" value="ABC_TRANSPORTER_2"/>
    <property type="match status" value="1"/>
</dbReference>
<dbReference type="Pfam" id="PF00005">
    <property type="entry name" value="ABC_tran"/>
    <property type="match status" value="1"/>
</dbReference>
<dbReference type="CDD" id="cd03214">
    <property type="entry name" value="ABC_Iron-Siderophores_B12_Hemin"/>
    <property type="match status" value="1"/>
</dbReference>
<dbReference type="InterPro" id="IPR017871">
    <property type="entry name" value="ABC_transporter-like_CS"/>
</dbReference>
<dbReference type="InterPro" id="IPR027417">
    <property type="entry name" value="P-loop_NTPase"/>
</dbReference>
<accession>A0A0P6Y2X6</accession>
<proteinExistence type="predicted"/>
<dbReference type="RefSeq" id="WP_061912930.1">
    <property type="nucleotide sequence ID" value="NZ_DF967971.1"/>
</dbReference>
<dbReference type="GO" id="GO:0005524">
    <property type="term" value="F:ATP binding"/>
    <property type="evidence" value="ECO:0007669"/>
    <property type="project" value="UniProtKB-KW"/>
</dbReference>
<evidence type="ECO:0000256" key="4">
    <source>
        <dbReference type="ARBA" id="ARBA00022967"/>
    </source>
</evidence>
<dbReference type="EMBL" id="LGHJ01000001">
    <property type="protein sequence ID" value="KPL79261.1"/>
    <property type="molecule type" value="Genomic_DNA"/>
</dbReference>
<dbReference type="Proteomes" id="UP000050514">
    <property type="component" value="Unassembled WGS sequence"/>
</dbReference>
<comment type="caution">
    <text evidence="6">The sequence shown here is derived from an EMBL/GenBank/DDBJ whole genome shotgun (WGS) entry which is preliminary data.</text>
</comment>
<dbReference type="InterPro" id="IPR003439">
    <property type="entry name" value="ABC_transporter-like_ATP-bd"/>
</dbReference>
<keyword evidence="2" id="KW-0547">Nucleotide-binding</keyword>
<keyword evidence="1" id="KW-0813">Transport</keyword>
<evidence type="ECO:0000256" key="1">
    <source>
        <dbReference type="ARBA" id="ARBA00022448"/>
    </source>
</evidence>
<dbReference type="OrthoDB" id="9787851at2"/>
<keyword evidence="3" id="KW-0067">ATP-binding</keyword>
<gene>
    <name evidence="6" type="ORF">AC812_00080</name>
</gene>
<dbReference type="AlphaFoldDB" id="A0A0P6Y2X6"/>
<evidence type="ECO:0000313" key="7">
    <source>
        <dbReference type="Proteomes" id="UP000050514"/>
    </source>
</evidence>
<dbReference type="PANTHER" id="PTHR42794">
    <property type="entry name" value="HEMIN IMPORT ATP-BINDING PROTEIN HMUV"/>
    <property type="match status" value="1"/>
</dbReference>
<protein>
    <recommendedName>
        <fullName evidence="5">ABC transporter domain-containing protein</fullName>
    </recommendedName>
</protein>
<keyword evidence="7" id="KW-1185">Reference proteome</keyword>
<dbReference type="GO" id="GO:0016887">
    <property type="term" value="F:ATP hydrolysis activity"/>
    <property type="evidence" value="ECO:0007669"/>
    <property type="project" value="InterPro"/>
</dbReference>
<evidence type="ECO:0000256" key="2">
    <source>
        <dbReference type="ARBA" id="ARBA00022741"/>
    </source>
</evidence>
<dbReference type="Gene3D" id="3.40.50.300">
    <property type="entry name" value="P-loop containing nucleotide triphosphate hydrolases"/>
    <property type="match status" value="1"/>
</dbReference>
<dbReference type="PANTHER" id="PTHR42794:SF1">
    <property type="entry name" value="HEMIN IMPORT ATP-BINDING PROTEIN HMUV"/>
    <property type="match status" value="1"/>
</dbReference>
<organism evidence="6 7">
    <name type="scientific">Bellilinea caldifistulae</name>
    <dbReference type="NCBI Taxonomy" id="360411"/>
    <lineage>
        <taxon>Bacteria</taxon>
        <taxon>Bacillati</taxon>
        <taxon>Chloroflexota</taxon>
        <taxon>Anaerolineae</taxon>
        <taxon>Anaerolineales</taxon>
        <taxon>Anaerolineaceae</taxon>
        <taxon>Bellilinea</taxon>
    </lineage>
</organism>
<dbReference type="InterPro" id="IPR003593">
    <property type="entry name" value="AAA+_ATPase"/>
</dbReference>
<feature type="domain" description="ABC transporter" evidence="5">
    <location>
        <begin position="2"/>
        <end position="248"/>
    </location>
</feature>
<evidence type="ECO:0000256" key="3">
    <source>
        <dbReference type="ARBA" id="ARBA00022840"/>
    </source>
</evidence>